<keyword evidence="1" id="KW-0433">Leucine-rich repeat</keyword>
<comment type="caution">
    <text evidence="5">The sequence shown here is derived from an EMBL/GenBank/DDBJ whole genome shotgun (WGS) entry which is preliminary data.</text>
</comment>
<reference evidence="5" key="2">
    <citation type="journal article" date="2021" name="PeerJ">
        <title>Extensive microbial diversity within the chicken gut microbiome revealed by metagenomics and culture.</title>
        <authorList>
            <person name="Gilroy R."/>
            <person name="Ravi A."/>
            <person name="Getino M."/>
            <person name="Pursley I."/>
            <person name="Horton D.L."/>
            <person name="Alikhan N.F."/>
            <person name="Baker D."/>
            <person name="Gharbi K."/>
            <person name="Hall N."/>
            <person name="Watson M."/>
            <person name="Adriaenssens E.M."/>
            <person name="Foster-Nyarko E."/>
            <person name="Jarju S."/>
            <person name="Secka A."/>
            <person name="Antonio M."/>
            <person name="Oren A."/>
            <person name="Chaudhuri R.R."/>
            <person name="La Ragione R."/>
            <person name="Hildebrand F."/>
            <person name="Pallen M.J."/>
        </authorList>
    </citation>
    <scope>NUCLEOTIDE SEQUENCE</scope>
    <source>
        <strain evidence="5">ChiSjej4B22-8349</strain>
    </source>
</reference>
<dbReference type="InterPro" id="IPR052574">
    <property type="entry name" value="CDIRP"/>
</dbReference>
<evidence type="ECO:0000313" key="5">
    <source>
        <dbReference type="EMBL" id="HIU96179.1"/>
    </source>
</evidence>
<sequence length="427" mass="46369">MKARENMTVIKKNRKVIAVICAWLMAIAIFMVYTADKSYGADILGSIKDGNFRNYIERSFDFDHDGQITQQDVDRVTVMDVDNADIESLEGIEIFANLKELSCRGNHLTELDLKGNTKLEKLNCESNDITLLDLSGNPELTDLNCYGNELSALDVSGNTKLKNFQCGDNSFSTIDLSRNTALESFAYIGGSLEQIDLSHNTELRSLWITAAPLKSLDLSNNDKLEAIVCTWTEIRTLDLRDKPYLQGENVNVSYNEMISLHSDIPHGSEVSAYSERAINVDLPCGETSYDLRKIDPEIMPQYITGVSGGSVEDATVSGIYDGMELTYTYTENGVTLAAGIVFHVENDCPAEPSDETGGDGTGTGSGSVITGQDSGTENMELPDSIVSIEKVPETGDNTVTYAAAIIACIVLGGAATVLIGARKKKGM</sequence>
<dbReference type="PANTHER" id="PTHR47566:SF1">
    <property type="entry name" value="PROTEIN NUD1"/>
    <property type="match status" value="1"/>
</dbReference>
<dbReference type="AlphaFoldDB" id="A0A9D1N6R9"/>
<organism evidence="5 6">
    <name type="scientific">Candidatus Allocopromorpha excrementipullorum</name>
    <dbReference type="NCBI Taxonomy" id="2840743"/>
    <lineage>
        <taxon>Bacteria</taxon>
        <taxon>Bacillati</taxon>
        <taxon>Bacillota</taxon>
        <taxon>Clostridia</taxon>
        <taxon>Eubacteriales</taxon>
        <taxon>Eubacteriaceae</taxon>
        <taxon>Eubacteriaceae incertae sedis</taxon>
        <taxon>Candidatus Allocopromorpha</taxon>
    </lineage>
</organism>
<evidence type="ECO:0000256" key="1">
    <source>
        <dbReference type="ARBA" id="ARBA00022614"/>
    </source>
</evidence>
<evidence type="ECO:0000313" key="6">
    <source>
        <dbReference type="Proteomes" id="UP000824130"/>
    </source>
</evidence>
<dbReference type="InterPro" id="IPR032675">
    <property type="entry name" value="LRR_dom_sf"/>
</dbReference>
<dbReference type="PROSITE" id="PS00018">
    <property type="entry name" value="EF_HAND_1"/>
    <property type="match status" value="1"/>
</dbReference>
<name>A0A9D1N6R9_9FIRM</name>
<gene>
    <name evidence="5" type="ORF">IAD25_05635</name>
</gene>
<dbReference type="InterPro" id="IPR018247">
    <property type="entry name" value="EF_Hand_1_Ca_BS"/>
</dbReference>
<proteinExistence type="predicted"/>
<protein>
    <recommendedName>
        <fullName evidence="7">EF-hand domain-containing protein</fullName>
    </recommendedName>
</protein>
<keyword evidence="4" id="KW-0812">Transmembrane</keyword>
<keyword evidence="2" id="KW-0677">Repeat</keyword>
<dbReference type="Proteomes" id="UP000824130">
    <property type="component" value="Unassembled WGS sequence"/>
</dbReference>
<feature type="region of interest" description="Disordered" evidence="3">
    <location>
        <begin position="347"/>
        <end position="379"/>
    </location>
</feature>
<evidence type="ECO:0000256" key="2">
    <source>
        <dbReference type="ARBA" id="ARBA00022737"/>
    </source>
</evidence>
<dbReference type="SUPFAM" id="SSF52058">
    <property type="entry name" value="L domain-like"/>
    <property type="match status" value="1"/>
</dbReference>
<dbReference type="PANTHER" id="PTHR47566">
    <property type="match status" value="1"/>
</dbReference>
<dbReference type="GO" id="GO:0035591">
    <property type="term" value="F:signaling adaptor activity"/>
    <property type="evidence" value="ECO:0007669"/>
    <property type="project" value="TreeGrafter"/>
</dbReference>
<keyword evidence="4" id="KW-1133">Transmembrane helix</keyword>
<feature type="transmembrane region" description="Helical" evidence="4">
    <location>
        <begin position="399"/>
        <end position="421"/>
    </location>
</feature>
<accession>A0A9D1N6R9</accession>
<keyword evidence="4" id="KW-0472">Membrane</keyword>
<evidence type="ECO:0000256" key="3">
    <source>
        <dbReference type="SAM" id="MobiDB-lite"/>
    </source>
</evidence>
<evidence type="ECO:0000256" key="4">
    <source>
        <dbReference type="SAM" id="Phobius"/>
    </source>
</evidence>
<dbReference type="EMBL" id="DVOB01000123">
    <property type="protein sequence ID" value="HIU96179.1"/>
    <property type="molecule type" value="Genomic_DNA"/>
</dbReference>
<dbReference type="Gene3D" id="3.80.10.10">
    <property type="entry name" value="Ribonuclease Inhibitor"/>
    <property type="match status" value="1"/>
</dbReference>
<reference evidence="5" key="1">
    <citation type="submission" date="2020-10" db="EMBL/GenBank/DDBJ databases">
        <authorList>
            <person name="Gilroy R."/>
        </authorList>
    </citation>
    <scope>NUCLEOTIDE SEQUENCE</scope>
    <source>
        <strain evidence="5">ChiSjej4B22-8349</strain>
    </source>
</reference>
<evidence type="ECO:0008006" key="7">
    <source>
        <dbReference type="Google" id="ProtNLM"/>
    </source>
</evidence>